<proteinExistence type="predicted"/>
<evidence type="ECO:0000313" key="1">
    <source>
        <dbReference type="EMBL" id="ODM88835.1"/>
    </source>
</evidence>
<gene>
    <name evidence="1" type="ORF">Ocin01_17843</name>
</gene>
<dbReference type="AlphaFoldDB" id="A0A1D2M792"/>
<reference evidence="1 2" key="1">
    <citation type="journal article" date="2016" name="Genome Biol. Evol.">
        <title>Gene Family Evolution Reflects Adaptation to Soil Environmental Stressors in the Genome of the Collembolan Orchesella cincta.</title>
        <authorList>
            <person name="Faddeeva-Vakhrusheva A."/>
            <person name="Derks M.F."/>
            <person name="Anvar S.Y."/>
            <person name="Agamennone V."/>
            <person name="Suring W."/>
            <person name="Smit S."/>
            <person name="van Straalen N.M."/>
            <person name="Roelofs D."/>
        </authorList>
    </citation>
    <scope>NUCLEOTIDE SEQUENCE [LARGE SCALE GENOMIC DNA]</scope>
    <source>
        <tissue evidence="1">Mixed pool</tissue>
    </source>
</reference>
<dbReference type="EMBL" id="LJIJ01003128">
    <property type="protein sequence ID" value="ODM88835.1"/>
    <property type="molecule type" value="Genomic_DNA"/>
</dbReference>
<evidence type="ECO:0000313" key="2">
    <source>
        <dbReference type="Proteomes" id="UP000094527"/>
    </source>
</evidence>
<name>A0A1D2M792_ORCCI</name>
<organism evidence="1 2">
    <name type="scientific">Orchesella cincta</name>
    <name type="common">Springtail</name>
    <name type="synonym">Podura cincta</name>
    <dbReference type="NCBI Taxonomy" id="48709"/>
    <lineage>
        <taxon>Eukaryota</taxon>
        <taxon>Metazoa</taxon>
        <taxon>Ecdysozoa</taxon>
        <taxon>Arthropoda</taxon>
        <taxon>Hexapoda</taxon>
        <taxon>Collembola</taxon>
        <taxon>Entomobryomorpha</taxon>
        <taxon>Entomobryoidea</taxon>
        <taxon>Orchesellidae</taxon>
        <taxon>Orchesellinae</taxon>
        <taxon>Orchesella</taxon>
    </lineage>
</organism>
<protein>
    <submittedName>
        <fullName evidence="1">Uncharacterized protein</fullName>
    </submittedName>
</protein>
<keyword evidence="2" id="KW-1185">Reference proteome</keyword>
<sequence length="161" mass="18552">MLQVFRSGEASLDTAPPFPNHLSSESSSIILVTKPESYFELECLSKQGMSSLHSGTATTYTLTDVFYRPRYLQEDEFDFYDESLKRRFICCNDETIFAKLAQNCANAYHLGFGMWPKPPRALLLTSCLVYPVLIKQFNCVYFRAASIEDCYFPKKIWNCYV</sequence>
<comment type="caution">
    <text evidence="1">The sequence shown here is derived from an EMBL/GenBank/DDBJ whole genome shotgun (WGS) entry which is preliminary data.</text>
</comment>
<accession>A0A1D2M792</accession>
<dbReference type="Proteomes" id="UP000094527">
    <property type="component" value="Unassembled WGS sequence"/>
</dbReference>